<evidence type="ECO:0000313" key="1">
    <source>
        <dbReference type="EMBL" id="MDH1506500.1"/>
    </source>
</evidence>
<proteinExistence type="predicted"/>
<dbReference type="EMBL" id="JAOCIZ010000067">
    <property type="protein sequence ID" value="MDH1506500.1"/>
    <property type="molecule type" value="Genomic_DNA"/>
</dbReference>
<organism evidence="1 2">
    <name type="scientific">Aeromonas caviae</name>
    <name type="common">Aeromonas punctata</name>
    <dbReference type="NCBI Taxonomy" id="648"/>
    <lineage>
        <taxon>Bacteria</taxon>
        <taxon>Pseudomonadati</taxon>
        <taxon>Pseudomonadota</taxon>
        <taxon>Gammaproteobacteria</taxon>
        <taxon>Aeromonadales</taxon>
        <taxon>Aeromonadaceae</taxon>
        <taxon>Aeromonas</taxon>
    </lineage>
</organism>
<dbReference type="RefSeq" id="WP_279963592.1">
    <property type="nucleotide sequence ID" value="NZ_JAOCFK010000060.1"/>
</dbReference>
<protein>
    <submittedName>
        <fullName evidence="1">Uncharacterized protein</fullName>
    </submittedName>
</protein>
<sequence>MNNQKVRSMEITVKSVKHEAFTEADYDTAVDVTSSYVNATTALFHVTVGLTGYYFELFKEHVVTSGYSYLPEDNYRVVRNSESDSTSSSMHCNAWVCYDYDSSDPSVDGEDVWLSCYMNEIANELSDAWDGKCEGETILVNPNVFIPAFDEAFNIWLRSIS</sequence>
<reference evidence="1" key="1">
    <citation type="submission" date="2022-09" db="EMBL/GenBank/DDBJ databases">
        <title>Intensive care unit water sources are persistently colonized with multi-drug resistant bacteria and are the site of extensive horizontal gene transfer of antibiotic resistance genes.</title>
        <authorList>
            <person name="Diorio-Toth L."/>
        </authorList>
    </citation>
    <scope>NUCLEOTIDE SEQUENCE</scope>
    <source>
        <strain evidence="1">GD03710</strain>
    </source>
</reference>
<gene>
    <name evidence="1" type="ORF">N5I20_15715</name>
</gene>
<dbReference type="Proteomes" id="UP001161704">
    <property type="component" value="Unassembled WGS sequence"/>
</dbReference>
<accession>A0AA42UE84</accession>
<dbReference type="AlphaFoldDB" id="A0AA42UE84"/>
<name>A0AA42UE84_AERCA</name>
<evidence type="ECO:0000313" key="2">
    <source>
        <dbReference type="Proteomes" id="UP001161704"/>
    </source>
</evidence>
<comment type="caution">
    <text evidence="1">The sequence shown here is derived from an EMBL/GenBank/DDBJ whole genome shotgun (WGS) entry which is preliminary data.</text>
</comment>